<dbReference type="InterPro" id="IPR006129">
    <property type="entry name" value="AdhesinB"/>
</dbReference>
<dbReference type="GO" id="GO:0046872">
    <property type="term" value="F:metal ion binding"/>
    <property type="evidence" value="ECO:0007669"/>
    <property type="project" value="InterPro"/>
</dbReference>
<evidence type="ECO:0000313" key="3">
    <source>
        <dbReference type="EMBL" id="SFV55988.1"/>
    </source>
</evidence>
<proteinExistence type="predicted"/>
<organism evidence="3">
    <name type="scientific">hydrothermal vent metagenome</name>
    <dbReference type="NCBI Taxonomy" id="652676"/>
    <lineage>
        <taxon>unclassified sequences</taxon>
        <taxon>metagenomes</taxon>
        <taxon>ecological metagenomes</taxon>
    </lineage>
</organism>
<reference evidence="3" key="1">
    <citation type="submission" date="2016-10" db="EMBL/GenBank/DDBJ databases">
        <authorList>
            <person name="de Groot N.N."/>
        </authorList>
    </citation>
    <scope>NUCLEOTIDE SEQUENCE</scope>
</reference>
<sequence>MKKILLTTLLLSSAIFAKINVATTYNYLGEVTKTIGGDLVNIDVLANPKLDPHFITPKPSLIGKLRREDMLIINGGQLEIGWLPPLLKSANNAKINVGGSGFLDVSGAIDFIDKPQSVSRAYGDVHPDGNPHFATDINNITPIAKLISMKLSILDPSHQADYEKNYQAFATKMEKLANELKSQYQGCSGKKVVQYHELFNYALKAYGVENVIDIEPLPGISPSSKHTLKVINTIKEQNIKTILQDVYHEKKTAKFIANKTGATVSIVPHDVGAIDEANTLESFYRMVAKRICQ</sequence>
<dbReference type="GO" id="GO:0007155">
    <property type="term" value="P:cell adhesion"/>
    <property type="evidence" value="ECO:0007669"/>
    <property type="project" value="InterPro"/>
</dbReference>
<dbReference type="PANTHER" id="PTHR42953:SF2">
    <property type="entry name" value="ADHESION PROTEIN"/>
    <property type="match status" value="1"/>
</dbReference>
<name>A0A1W1BQW4_9ZZZZ</name>
<keyword evidence="2" id="KW-0732">Signal</keyword>
<gene>
    <name evidence="3" type="ORF">MNB_SV-14-369</name>
</gene>
<dbReference type="SUPFAM" id="SSF53807">
    <property type="entry name" value="Helical backbone' metal receptor"/>
    <property type="match status" value="1"/>
</dbReference>
<protein>
    <submittedName>
        <fullName evidence="3">Zinc ABC transporter, periplasmic-binding protein ZnuA</fullName>
    </submittedName>
</protein>
<dbReference type="EMBL" id="FPHN01000060">
    <property type="protein sequence ID" value="SFV55988.1"/>
    <property type="molecule type" value="Genomic_DNA"/>
</dbReference>
<dbReference type="Pfam" id="PF01297">
    <property type="entry name" value="ZnuA"/>
    <property type="match status" value="1"/>
</dbReference>
<dbReference type="AlphaFoldDB" id="A0A1W1BQW4"/>
<dbReference type="GO" id="GO:0030001">
    <property type="term" value="P:metal ion transport"/>
    <property type="evidence" value="ECO:0007669"/>
    <property type="project" value="InterPro"/>
</dbReference>
<dbReference type="PRINTS" id="PR00691">
    <property type="entry name" value="ADHESINB"/>
</dbReference>
<dbReference type="InterPro" id="IPR006128">
    <property type="entry name" value="Lipoprotein_PsaA-like"/>
</dbReference>
<dbReference type="InterPro" id="IPR050492">
    <property type="entry name" value="Bact_metal-bind_prot9"/>
</dbReference>
<evidence type="ECO:0000256" key="1">
    <source>
        <dbReference type="ARBA" id="ARBA00022448"/>
    </source>
</evidence>
<keyword evidence="1" id="KW-0813">Transport</keyword>
<dbReference type="PANTHER" id="PTHR42953">
    <property type="entry name" value="HIGH-AFFINITY ZINC UPTAKE SYSTEM PROTEIN ZNUA-RELATED"/>
    <property type="match status" value="1"/>
</dbReference>
<dbReference type="PRINTS" id="PR00690">
    <property type="entry name" value="ADHESNFAMILY"/>
</dbReference>
<evidence type="ECO:0000256" key="2">
    <source>
        <dbReference type="ARBA" id="ARBA00022729"/>
    </source>
</evidence>
<dbReference type="Gene3D" id="3.40.50.1980">
    <property type="entry name" value="Nitrogenase molybdenum iron protein domain"/>
    <property type="match status" value="2"/>
</dbReference>
<dbReference type="InterPro" id="IPR006127">
    <property type="entry name" value="ZnuA-like"/>
</dbReference>
<accession>A0A1W1BQW4</accession>